<proteinExistence type="predicted"/>
<dbReference type="SUPFAM" id="SSF53187">
    <property type="entry name" value="Zn-dependent exopeptidases"/>
    <property type="match status" value="1"/>
</dbReference>
<comment type="caution">
    <text evidence="3">The sequence shown here is derived from an EMBL/GenBank/DDBJ whole genome shotgun (WGS) entry which is preliminary data.</text>
</comment>
<dbReference type="Gene3D" id="3.40.630.40">
    <property type="entry name" value="Zn-dependent exopeptidases"/>
    <property type="match status" value="1"/>
</dbReference>
<organism evidence="3 4">
    <name type="scientific">Lysinibacillus halotolerans</name>
    <dbReference type="NCBI Taxonomy" id="1368476"/>
    <lineage>
        <taxon>Bacteria</taxon>
        <taxon>Bacillati</taxon>
        <taxon>Bacillota</taxon>
        <taxon>Bacilli</taxon>
        <taxon>Bacillales</taxon>
        <taxon>Bacillaceae</taxon>
        <taxon>Lysinibacillus</taxon>
    </lineage>
</organism>
<dbReference type="GO" id="GO:0008745">
    <property type="term" value="F:N-acetylmuramoyl-L-alanine amidase activity"/>
    <property type="evidence" value="ECO:0007669"/>
    <property type="project" value="InterPro"/>
</dbReference>
<dbReference type="SMART" id="SM00646">
    <property type="entry name" value="Ami_3"/>
    <property type="match status" value="1"/>
</dbReference>
<dbReference type="InterPro" id="IPR002508">
    <property type="entry name" value="MurNAc-LAA_cat"/>
</dbReference>
<gene>
    <name evidence="3" type="ORF">EC501_13515</name>
</gene>
<sequence>MSYTIALDDGHGMETAGKRTPKFNDGTFMRENEFNRAVVNYLNVELKRCGFKTLLTAPTDEDTPLATRVSIANKNKVDAFVSVHANAFTGSWGEANGVEVFVGMSKQSKELGKAVHKYLLQGTKQTDRGVKNGTHLYVISRTVAPAILVECAFMDNKVEAELLRTDSFRKECAIEIAKGICEAFKVKYVKEKVQVAAKQKVKRKRHNVRVYWFPSATNSGLVALKKYLDSKKLDYKVTQTNGKFMLESYWYPQDSKGKYALEQWLQAKGFNYDIQLEK</sequence>
<dbReference type="GO" id="GO:0009253">
    <property type="term" value="P:peptidoglycan catabolic process"/>
    <property type="evidence" value="ECO:0007669"/>
    <property type="project" value="InterPro"/>
</dbReference>
<dbReference type="Proteomes" id="UP000279909">
    <property type="component" value="Unassembled WGS sequence"/>
</dbReference>
<keyword evidence="1" id="KW-0378">Hydrolase</keyword>
<dbReference type="OrthoDB" id="9763643at2"/>
<dbReference type="CDD" id="cd02696">
    <property type="entry name" value="MurNAc-LAA"/>
    <property type="match status" value="1"/>
</dbReference>
<evidence type="ECO:0000259" key="2">
    <source>
        <dbReference type="SMART" id="SM00646"/>
    </source>
</evidence>
<feature type="domain" description="MurNAc-LAA" evidence="2">
    <location>
        <begin position="69"/>
        <end position="181"/>
    </location>
</feature>
<dbReference type="InterPro" id="IPR050695">
    <property type="entry name" value="N-acetylmuramoyl_amidase_3"/>
</dbReference>
<dbReference type="PANTHER" id="PTHR30404">
    <property type="entry name" value="N-ACETYLMURAMOYL-L-ALANINE AMIDASE"/>
    <property type="match status" value="1"/>
</dbReference>
<keyword evidence="4" id="KW-1185">Reference proteome</keyword>
<dbReference type="PANTHER" id="PTHR30404:SF0">
    <property type="entry name" value="N-ACETYLMURAMOYL-L-ALANINE AMIDASE AMIC"/>
    <property type="match status" value="1"/>
</dbReference>
<dbReference type="AlphaFoldDB" id="A0A3M8H5Z2"/>
<reference evidence="3 4" key="1">
    <citation type="journal article" date="2014" name="Int. J. Syst. Evol. Microbiol.">
        <title>Lysinibacillus halotolerans sp. nov., isolated from saline-alkaline soil.</title>
        <authorList>
            <person name="Kong D."/>
            <person name="Wang Y."/>
            <person name="Zhao B."/>
            <person name="Li Y."/>
            <person name="Song J."/>
            <person name="Zhai Y."/>
            <person name="Zhang C."/>
            <person name="Wang H."/>
            <person name="Chen X."/>
            <person name="Zhao B."/>
            <person name="Ruan Z."/>
        </authorList>
    </citation>
    <scope>NUCLEOTIDE SEQUENCE [LARGE SCALE GENOMIC DNA]</scope>
    <source>
        <strain evidence="3 4">MCCC 1A12703</strain>
    </source>
</reference>
<dbReference type="RefSeq" id="WP_122972834.1">
    <property type="nucleotide sequence ID" value="NZ_RHLQ01000037.1"/>
</dbReference>
<evidence type="ECO:0000313" key="4">
    <source>
        <dbReference type="Proteomes" id="UP000279909"/>
    </source>
</evidence>
<protein>
    <submittedName>
        <fullName evidence="3">N-acetylmuramoyl-L-alanine amidase</fullName>
    </submittedName>
</protein>
<evidence type="ECO:0000256" key="1">
    <source>
        <dbReference type="ARBA" id="ARBA00022801"/>
    </source>
</evidence>
<dbReference type="EMBL" id="RHLQ01000037">
    <property type="protein sequence ID" value="RNC97835.1"/>
    <property type="molecule type" value="Genomic_DNA"/>
</dbReference>
<dbReference type="GO" id="GO:0030288">
    <property type="term" value="C:outer membrane-bounded periplasmic space"/>
    <property type="evidence" value="ECO:0007669"/>
    <property type="project" value="TreeGrafter"/>
</dbReference>
<name>A0A3M8H5Z2_9BACI</name>
<accession>A0A3M8H5Z2</accession>
<dbReference type="Pfam" id="PF01520">
    <property type="entry name" value="Amidase_3"/>
    <property type="match status" value="1"/>
</dbReference>
<evidence type="ECO:0000313" key="3">
    <source>
        <dbReference type="EMBL" id="RNC97835.1"/>
    </source>
</evidence>